<evidence type="ECO:0000313" key="2">
    <source>
        <dbReference type="Proteomes" id="UP001374535"/>
    </source>
</evidence>
<dbReference type="Proteomes" id="UP001374535">
    <property type="component" value="Chromosome 9"/>
</dbReference>
<keyword evidence="2" id="KW-1185">Reference proteome</keyword>
<dbReference type="EMBL" id="CP144692">
    <property type="protein sequence ID" value="WVY97445.1"/>
    <property type="molecule type" value="Genomic_DNA"/>
</dbReference>
<gene>
    <name evidence="1" type="ORF">V8G54_029596</name>
</gene>
<organism evidence="1 2">
    <name type="scientific">Vigna mungo</name>
    <name type="common">Black gram</name>
    <name type="synonym">Phaseolus mungo</name>
    <dbReference type="NCBI Taxonomy" id="3915"/>
    <lineage>
        <taxon>Eukaryota</taxon>
        <taxon>Viridiplantae</taxon>
        <taxon>Streptophyta</taxon>
        <taxon>Embryophyta</taxon>
        <taxon>Tracheophyta</taxon>
        <taxon>Spermatophyta</taxon>
        <taxon>Magnoliopsida</taxon>
        <taxon>eudicotyledons</taxon>
        <taxon>Gunneridae</taxon>
        <taxon>Pentapetalae</taxon>
        <taxon>rosids</taxon>
        <taxon>fabids</taxon>
        <taxon>Fabales</taxon>
        <taxon>Fabaceae</taxon>
        <taxon>Papilionoideae</taxon>
        <taxon>50 kb inversion clade</taxon>
        <taxon>NPAAA clade</taxon>
        <taxon>indigoferoid/millettioid clade</taxon>
        <taxon>Phaseoleae</taxon>
        <taxon>Vigna</taxon>
    </lineage>
</organism>
<proteinExistence type="predicted"/>
<sequence length="121" mass="13967">MHNIIPTTITSNKHNTKSVGKFKIRHGGDLVMMMKVKKNLPEVHGEVDGHRLWRRARRAKGCGAKQWHHCYQPEPFDHPKPALSATYLEPSATSQNILSPNYYHHWWIQDHPPHPLSLSPL</sequence>
<evidence type="ECO:0000313" key="1">
    <source>
        <dbReference type="EMBL" id="WVY97445.1"/>
    </source>
</evidence>
<protein>
    <submittedName>
        <fullName evidence="1">Uncharacterized protein</fullName>
    </submittedName>
</protein>
<accession>A0AAQ3MUJ0</accession>
<reference evidence="1 2" key="1">
    <citation type="journal article" date="2023" name="Life. Sci Alliance">
        <title>Evolutionary insights into 3D genome organization and epigenetic landscape of Vigna mungo.</title>
        <authorList>
            <person name="Junaid A."/>
            <person name="Singh B."/>
            <person name="Bhatia S."/>
        </authorList>
    </citation>
    <scope>NUCLEOTIDE SEQUENCE [LARGE SCALE GENOMIC DNA]</scope>
    <source>
        <strain evidence="1">Urdbean</strain>
    </source>
</reference>
<name>A0AAQ3MUJ0_VIGMU</name>
<dbReference type="AlphaFoldDB" id="A0AAQ3MUJ0"/>